<protein>
    <submittedName>
        <fullName evidence="1">Uncharacterized protein</fullName>
    </submittedName>
</protein>
<evidence type="ECO:0000313" key="2">
    <source>
        <dbReference type="Proteomes" id="UP000628775"/>
    </source>
</evidence>
<evidence type="ECO:0000313" key="1">
    <source>
        <dbReference type="EMBL" id="GGE52429.1"/>
    </source>
</evidence>
<gene>
    <name evidence="1" type="ORF">GCM10011391_34130</name>
</gene>
<proteinExistence type="predicted"/>
<dbReference type="AlphaFoldDB" id="A0A8J2YL38"/>
<keyword evidence="2" id="KW-1185">Reference proteome</keyword>
<dbReference type="EMBL" id="BMIR01000021">
    <property type="protein sequence ID" value="GGE52429.1"/>
    <property type="molecule type" value="Genomic_DNA"/>
</dbReference>
<comment type="caution">
    <text evidence="1">The sequence shown here is derived from an EMBL/GenBank/DDBJ whole genome shotgun (WGS) entry which is preliminary data.</text>
</comment>
<dbReference type="Proteomes" id="UP000628775">
    <property type="component" value="Unassembled WGS sequence"/>
</dbReference>
<reference evidence="1" key="2">
    <citation type="submission" date="2020-09" db="EMBL/GenBank/DDBJ databases">
        <authorList>
            <person name="Sun Q."/>
            <person name="Zhou Y."/>
        </authorList>
    </citation>
    <scope>NUCLEOTIDE SEQUENCE</scope>
    <source>
        <strain evidence="1">CGMCC 1.15371</strain>
    </source>
</reference>
<reference evidence="1" key="1">
    <citation type="journal article" date="2014" name="Int. J. Syst. Evol. Microbiol.">
        <title>Complete genome sequence of Corynebacterium casei LMG S-19264T (=DSM 44701T), isolated from a smear-ripened cheese.</title>
        <authorList>
            <consortium name="US DOE Joint Genome Institute (JGI-PGF)"/>
            <person name="Walter F."/>
            <person name="Albersmeier A."/>
            <person name="Kalinowski J."/>
            <person name="Ruckert C."/>
        </authorList>
    </citation>
    <scope>NUCLEOTIDE SEQUENCE</scope>
    <source>
        <strain evidence="1">CGMCC 1.15371</strain>
    </source>
</reference>
<organism evidence="1 2">
    <name type="scientific">Pullulanibacillus camelliae</name>
    <dbReference type="NCBI Taxonomy" id="1707096"/>
    <lineage>
        <taxon>Bacteria</taxon>
        <taxon>Bacillati</taxon>
        <taxon>Bacillota</taxon>
        <taxon>Bacilli</taxon>
        <taxon>Bacillales</taxon>
        <taxon>Sporolactobacillaceae</taxon>
        <taxon>Pullulanibacillus</taxon>
    </lineage>
</organism>
<sequence>MQQMWVDGCLSSHLFIKLLFEENKDISFIHYYYTIRSEHDTLGLPFAKREGEGEGEHMTP</sequence>
<name>A0A8J2YL38_9BACL</name>
<accession>A0A8J2YL38</accession>